<keyword evidence="8" id="KW-1185">Reference proteome</keyword>
<dbReference type="Gene3D" id="1.10.10.10">
    <property type="entry name" value="Winged helix-like DNA-binding domain superfamily/Winged helix DNA-binding domain"/>
    <property type="match status" value="1"/>
</dbReference>
<comment type="similarity">
    <text evidence="1">Belongs to the Fur family.</text>
</comment>
<evidence type="ECO:0000313" key="7">
    <source>
        <dbReference type="EMBL" id="MFL0250360.1"/>
    </source>
</evidence>
<gene>
    <name evidence="7" type="ORF">ACJDT4_07975</name>
</gene>
<evidence type="ECO:0000256" key="3">
    <source>
        <dbReference type="ARBA" id="ARBA00022833"/>
    </source>
</evidence>
<dbReference type="Gene3D" id="3.30.1490.190">
    <property type="match status" value="1"/>
</dbReference>
<dbReference type="InterPro" id="IPR002481">
    <property type="entry name" value="FUR"/>
</dbReference>
<protein>
    <submittedName>
        <fullName evidence="7">Fur family transcriptional regulator</fullName>
    </submittedName>
</protein>
<keyword evidence="4" id="KW-0805">Transcription regulation</keyword>
<proteinExistence type="inferred from homology"/>
<evidence type="ECO:0000256" key="2">
    <source>
        <dbReference type="ARBA" id="ARBA00022491"/>
    </source>
</evidence>
<dbReference type="InterPro" id="IPR043135">
    <property type="entry name" value="Fur_C"/>
</dbReference>
<reference evidence="7 8" key="1">
    <citation type="submission" date="2024-11" db="EMBL/GenBank/DDBJ databases">
        <authorList>
            <person name="Heng Y.C."/>
            <person name="Lim A.C.H."/>
            <person name="Lee J.K.Y."/>
            <person name="Kittelmann S."/>
        </authorList>
    </citation>
    <scope>NUCLEOTIDE SEQUENCE [LARGE SCALE GENOMIC DNA]</scope>
    <source>
        <strain evidence="7 8">WILCCON 0114</strain>
    </source>
</reference>
<dbReference type="InterPro" id="IPR036390">
    <property type="entry name" value="WH_DNA-bd_sf"/>
</dbReference>
<dbReference type="Proteomes" id="UP001623592">
    <property type="component" value="Unassembled WGS sequence"/>
</dbReference>
<evidence type="ECO:0000256" key="4">
    <source>
        <dbReference type="ARBA" id="ARBA00023015"/>
    </source>
</evidence>
<evidence type="ECO:0000256" key="1">
    <source>
        <dbReference type="ARBA" id="ARBA00007957"/>
    </source>
</evidence>
<evidence type="ECO:0000313" key="8">
    <source>
        <dbReference type="Proteomes" id="UP001623592"/>
    </source>
</evidence>
<keyword evidence="3" id="KW-0862">Zinc</keyword>
<dbReference type="CDD" id="cd07153">
    <property type="entry name" value="Fur_like"/>
    <property type="match status" value="1"/>
</dbReference>
<dbReference type="InterPro" id="IPR036388">
    <property type="entry name" value="WH-like_DNA-bd_sf"/>
</dbReference>
<evidence type="ECO:0000256" key="5">
    <source>
        <dbReference type="ARBA" id="ARBA00023125"/>
    </source>
</evidence>
<keyword evidence="6" id="KW-0804">Transcription</keyword>
<accession>A0ABW8TD72</accession>
<dbReference type="EMBL" id="JBJIAA010000006">
    <property type="protein sequence ID" value="MFL0250360.1"/>
    <property type="molecule type" value="Genomic_DNA"/>
</dbReference>
<evidence type="ECO:0000256" key="6">
    <source>
        <dbReference type="ARBA" id="ARBA00023163"/>
    </source>
</evidence>
<keyword evidence="5" id="KW-0238">DNA-binding</keyword>
<comment type="caution">
    <text evidence="7">The sequence shown here is derived from an EMBL/GenBank/DDBJ whole genome shotgun (WGS) entry which is preliminary data.</text>
</comment>
<name>A0ABW8TD72_9CLOT</name>
<sequence length="141" mass="16649">MEWKNYLRNKNIKITKGRIKILDILNKSDKVLNVQEIYDYCKNCGLNMDLSTVYRTIDLFEQNNILDKVDLGDGKYRYKVKCHNHKHILTCCICHKEIEIDCPMTQIEELIKNETGFVLVDHELKLKAMCKECISKHTNKL</sequence>
<dbReference type="SUPFAM" id="SSF46785">
    <property type="entry name" value="Winged helix' DNA-binding domain"/>
    <property type="match status" value="1"/>
</dbReference>
<dbReference type="PANTHER" id="PTHR33202">
    <property type="entry name" value="ZINC UPTAKE REGULATION PROTEIN"/>
    <property type="match status" value="1"/>
</dbReference>
<organism evidence="7 8">
    <name type="scientific">Clostridium neuense</name>
    <dbReference type="NCBI Taxonomy" id="1728934"/>
    <lineage>
        <taxon>Bacteria</taxon>
        <taxon>Bacillati</taxon>
        <taxon>Bacillota</taxon>
        <taxon>Clostridia</taxon>
        <taxon>Eubacteriales</taxon>
        <taxon>Clostridiaceae</taxon>
        <taxon>Clostridium</taxon>
    </lineage>
</organism>
<dbReference type="Pfam" id="PF01475">
    <property type="entry name" value="FUR"/>
    <property type="match status" value="1"/>
</dbReference>
<dbReference type="PANTHER" id="PTHR33202:SF8">
    <property type="entry name" value="PEROXIDE-RESPONSIVE REPRESSOR PERR"/>
    <property type="match status" value="1"/>
</dbReference>
<dbReference type="RefSeq" id="WP_406787031.1">
    <property type="nucleotide sequence ID" value="NZ_JBJIAA010000006.1"/>
</dbReference>
<keyword evidence="2" id="KW-0678">Repressor</keyword>